<evidence type="ECO:0000256" key="4">
    <source>
        <dbReference type="RuleBase" id="RU362068"/>
    </source>
</evidence>
<comment type="catalytic activity">
    <reaction evidence="4">
        <text>(R)-pantoate + NADP(+) = 2-dehydropantoate + NADPH + H(+)</text>
        <dbReference type="Rhea" id="RHEA:16233"/>
        <dbReference type="ChEBI" id="CHEBI:11561"/>
        <dbReference type="ChEBI" id="CHEBI:15378"/>
        <dbReference type="ChEBI" id="CHEBI:15980"/>
        <dbReference type="ChEBI" id="CHEBI:57783"/>
        <dbReference type="ChEBI" id="CHEBI:58349"/>
        <dbReference type="EC" id="1.1.1.169"/>
    </reaction>
</comment>
<dbReference type="InterPro" id="IPR036291">
    <property type="entry name" value="NAD(P)-bd_dom_sf"/>
</dbReference>
<dbReference type="Pfam" id="PF08546">
    <property type="entry name" value="ApbA_C"/>
    <property type="match status" value="1"/>
</dbReference>
<dbReference type="InterPro" id="IPR051402">
    <property type="entry name" value="KPR-Related"/>
</dbReference>
<evidence type="ECO:0000259" key="5">
    <source>
        <dbReference type="Pfam" id="PF02558"/>
    </source>
</evidence>
<feature type="domain" description="Ketopantoate reductase C-terminal" evidence="6">
    <location>
        <begin position="195"/>
        <end position="318"/>
    </location>
</feature>
<feature type="domain" description="Ketopantoate reductase N-terminal" evidence="5">
    <location>
        <begin position="4"/>
        <end position="139"/>
    </location>
</feature>
<dbReference type="SUPFAM" id="SSF48179">
    <property type="entry name" value="6-phosphogluconate dehydrogenase C-terminal domain-like"/>
    <property type="match status" value="1"/>
</dbReference>
<dbReference type="PANTHER" id="PTHR21708">
    <property type="entry name" value="PROBABLE 2-DEHYDROPANTOATE 2-REDUCTASE"/>
    <property type="match status" value="1"/>
</dbReference>
<keyword evidence="2 4" id="KW-0521">NADP</keyword>
<dbReference type="Gene3D" id="3.40.50.720">
    <property type="entry name" value="NAD(P)-binding Rossmann-like Domain"/>
    <property type="match status" value="1"/>
</dbReference>
<sequence>MKFLIVGAGGTGGCIGGYLAKLGEDVTFIARGRHLEAMRKDGLRVKSARIGDFVSNPVKAYTMEEYKDVPDVVFVCVKYYSLDEAVEFLKPIVGKDTIVIPILNVYGTGGKIQPKLDCTVTDGCVYIFSMIEAPGVIVQPTPIFRLFFGLRGGREASGVIDKAVNPEREKQVRERLGEVEKLLNEAGIEACMTENIEKDALQKFSFVSPMGAAGLYYDGVAADFMVPGERREMFFDLVREVEMVGRSMGITFDVNLAENAGNILAGLTPDATTSMQRDVAAGGKSEVDGLVHEMVRLGETYHVDVPNYRRISEWVKMKGIQ</sequence>
<proteinExistence type="inferred from homology"/>
<evidence type="ECO:0000313" key="8">
    <source>
        <dbReference type="Proteomes" id="UP000295711"/>
    </source>
</evidence>
<dbReference type="AlphaFoldDB" id="A0A4R2LEZ1"/>
<evidence type="ECO:0000256" key="1">
    <source>
        <dbReference type="ARBA" id="ARBA00007870"/>
    </source>
</evidence>
<keyword evidence="3 4" id="KW-0560">Oxidoreductase</keyword>
<protein>
    <recommendedName>
        <fullName evidence="4">2-dehydropantoate 2-reductase</fullName>
        <ecNumber evidence="4">1.1.1.169</ecNumber>
    </recommendedName>
    <alternativeName>
        <fullName evidence="4">Ketopantoate reductase</fullName>
    </alternativeName>
</protein>
<dbReference type="EMBL" id="SLXA01000007">
    <property type="protein sequence ID" value="TCO84416.1"/>
    <property type="molecule type" value="Genomic_DNA"/>
</dbReference>
<dbReference type="Proteomes" id="UP000295711">
    <property type="component" value="Unassembled WGS sequence"/>
</dbReference>
<dbReference type="UniPathway" id="UPA00028">
    <property type="reaction ID" value="UER00004"/>
</dbReference>
<reference evidence="7 8" key="1">
    <citation type="submission" date="2019-03" db="EMBL/GenBank/DDBJ databases">
        <title>Genomic Encyclopedia of Type Strains, Phase IV (KMG-IV): sequencing the most valuable type-strain genomes for metagenomic binning, comparative biology and taxonomic classification.</title>
        <authorList>
            <person name="Goeker M."/>
        </authorList>
    </citation>
    <scope>NUCLEOTIDE SEQUENCE [LARGE SCALE GENOMIC DNA]</scope>
    <source>
        <strain evidence="7 8">DSM 28559</strain>
    </source>
</reference>
<dbReference type="GO" id="GO:0008677">
    <property type="term" value="F:2-dehydropantoate 2-reductase activity"/>
    <property type="evidence" value="ECO:0007669"/>
    <property type="project" value="UniProtKB-EC"/>
</dbReference>
<dbReference type="GO" id="GO:0015940">
    <property type="term" value="P:pantothenate biosynthetic process"/>
    <property type="evidence" value="ECO:0007669"/>
    <property type="project" value="UniProtKB-UniPathway"/>
</dbReference>
<evidence type="ECO:0000313" key="7">
    <source>
        <dbReference type="EMBL" id="TCO84416.1"/>
    </source>
</evidence>
<dbReference type="SUPFAM" id="SSF51735">
    <property type="entry name" value="NAD(P)-binding Rossmann-fold domains"/>
    <property type="match status" value="1"/>
</dbReference>
<organism evidence="7 8">
    <name type="scientific">Frisingicoccus caecimuris</name>
    <dbReference type="NCBI Taxonomy" id="1796636"/>
    <lineage>
        <taxon>Bacteria</taxon>
        <taxon>Bacillati</taxon>
        <taxon>Bacillota</taxon>
        <taxon>Clostridia</taxon>
        <taxon>Lachnospirales</taxon>
        <taxon>Lachnospiraceae</taxon>
        <taxon>Frisingicoccus</taxon>
    </lineage>
</organism>
<dbReference type="InterPro" id="IPR013752">
    <property type="entry name" value="KPA_reductase"/>
</dbReference>
<comment type="function">
    <text evidence="4">Catalyzes the NADPH-dependent reduction of ketopantoate into pantoic acid.</text>
</comment>
<dbReference type="GO" id="GO:0005737">
    <property type="term" value="C:cytoplasm"/>
    <property type="evidence" value="ECO:0007669"/>
    <property type="project" value="TreeGrafter"/>
</dbReference>
<keyword evidence="4" id="KW-0566">Pantothenate biosynthesis</keyword>
<comment type="caution">
    <text evidence="7">The sequence shown here is derived from an EMBL/GenBank/DDBJ whole genome shotgun (WGS) entry which is preliminary data.</text>
</comment>
<dbReference type="EC" id="1.1.1.169" evidence="4"/>
<dbReference type="InterPro" id="IPR008927">
    <property type="entry name" value="6-PGluconate_DH-like_C_sf"/>
</dbReference>
<name>A0A4R2LEZ1_9FIRM</name>
<dbReference type="InterPro" id="IPR003710">
    <property type="entry name" value="ApbA"/>
</dbReference>
<dbReference type="InterPro" id="IPR013332">
    <property type="entry name" value="KPR_N"/>
</dbReference>
<dbReference type="NCBIfam" id="TIGR00745">
    <property type="entry name" value="apbA_panE"/>
    <property type="match status" value="1"/>
</dbReference>
<evidence type="ECO:0000259" key="6">
    <source>
        <dbReference type="Pfam" id="PF08546"/>
    </source>
</evidence>
<dbReference type="RefSeq" id="WP_132091522.1">
    <property type="nucleotide sequence ID" value="NZ_JANKAQ010000006.1"/>
</dbReference>
<keyword evidence="8" id="KW-1185">Reference proteome</keyword>
<comment type="similarity">
    <text evidence="1 4">Belongs to the ketopantoate reductase family.</text>
</comment>
<dbReference type="PANTHER" id="PTHR21708:SF26">
    <property type="entry name" value="2-DEHYDROPANTOATE 2-REDUCTASE"/>
    <property type="match status" value="1"/>
</dbReference>
<dbReference type="Gene3D" id="1.10.1040.10">
    <property type="entry name" value="N-(1-d-carboxylethyl)-l-norvaline Dehydrogenase, domain 2"/>
    <property type="match status" value="1"/>
</dbReference>
<dbReference type="OrthoDB" id="9772736at2"/>
<dbReference type="InterPro" id="IPR013328">
    <property type="entry name" value="6PGD_dom2"/>
</dbReference>
<evidence type="ECO:0000256" key="3">
    <source>
        <dbReference type="ARBA" id="ARBA00023002"/>
    </source>
</evidence>
<accession>A0A4R2LEZ1</accession>
<dbReference type="Pfam" id="PF02558">
    <property type="entry name" value="ApbA"/>
    <property type="match status" value="1"/>
</dbReference>
<gene>
    <name evidence="7" type="ORF">EV212_10716</name>
</gene>
<comment type="pathway">
    <text evidence="4">Cofactor biosynthesis; (R)-pantothenate biosynthesis; (R)-pantoate from 3-methyl-2-oxobutanoate: step 2/2.</text>
</comment>
<evidence type="ECO:0000256" key="2">
    <source>
        <dbReference type="ARBA" id="ARBA00022857"/>
    </source>
</evidence>